<evidence type="ECO:0000256" key="5">
    <source>
        <dbReference type="ARBA" id="ARBA00022692"/>
    </source>
</evidence>
<feature type="transmembrane region" description="Helical" evidence="9">
    <location>
        <begin position="83"/>
        <end position="104"/>
    </location>
</feature>
<feature type="transmembrane region" description="Helical" evidence="9">
    <location>
        <begin position="235"/>
        <end position="255"/>
    </location>
</feature>
<dbReference type="GO" id="GO:0008270">
    <property type="term" value="F:zinc ion binding"/>
    <property type="evidence" value="ECO:0007669"/>
    <property type="project" value="InterPro"/>
</dbReference>
<accession>A0A1T4LHA5</accession>
<dbReference type="PANTHER" id="PTHR30574:SF1">
    <property type="entry name" value="SULPHUR TRANSPORT DOMAIN-CONTAINING PROTEIN"/>
    <property type="match status" value="1"/>
</dbReference>
<feature type="transmembrane region" description="Helical" evidence="9">
    <location>
        <begin position="335"/>
        <end position="354"/>
    </location>
</feature>
<feature type="transmembrane region" description="Helical" evidence="9">
    <location>
        <begin position="150"/>
        <end position="173"/>
    </location>
</feature>
<keyword evidence="4" id="KW-0997">Cell inner membrane</keyword>
<keyword evidence="11" id="KW-1185">Reference proteome</keyword>
<dbReference type="AlphaFoldDB" id="A0A1T4LHA5"/>
<dbReference type="Pfam" id="PF04143">
    <property type="entry name" value="Sulf_transp"/>
    <property type="match status" value="1"/>
</dbReference>
<keyword evidence="3" id="KW-1003">Cell membrane</keyword>
<comment type="similarity">
    <text evidence="8">Belongs to the TsuA/YedE (TC 9.B.102) family.</text>
</comment>
<evidence type="ECO:0000256" key="1">
    <source>
        <dbReference type="ARBA" id="ARBA00004429"/>
    </source>
</evidence>
<dbReference type="InterPro" id="IPR002328">
    <property type="entry name" value="ADH_Zn_CS"/>
</dbReference>
<comment type="subcellular location">
    <subcellularLocation>
        <location evidence="1">Cell inner membrane</location>
        <topology evidence="1">Multi-pass membrane protein</topology>
    </subcellularLocation>
</comment>
<feature type="transmembrane region" description="Helical" evidence="9">
    <location>
        <begin position="185"/>
        <end position="208"/>
    </location>
</feature>
<gene>
    <name evidence="10" type="ORF">SAMN05428963_101211</name>
</gene>
<evidence type="ECO:0000313" key="11">
    <source>
        <dbReference type="Proteomes" id="UP000190135"/>
    </source>
</evidence>
<organism evidence="10 11">
    <name type="scientific">Consotaella salsifontis</name>
    <dbReference type="NCBI Taxonomy" id="1365950"/>
    <lineage>
        <taxon>Bacteria</taxon>
        <taxon>Pseudomonadati</taxon>
        <taxon>Pseudomonadota</taxon>
        <taxon>Alphaproteobacteria</taxon>
        <taxon>Hyphomicrobiales</taxon>
        <taxon>Aurantimonadaceae</taxon>
        <taxon>Consotaella</taxon>
    </lineage>
</organism>
<dbReference type="InterPro" id="IPR007272">
    <property type="entry name" value="Sulf_transp_TsuA/YedE"/>
</dbReference>
<dbReference type="STRING" id="1365950.SAMN05428963_101211"/>
<keyword evidence="2" id="KW-0813">Transport</keyword>
<dbReference type="GO" id="GO:0016491">
    <property type="term" value="F:oxidoreductase activity"/>
    <property type="evidence" value="ECO:0007669"/>
    <property type="project" value="InterPro"/>
</dbReference>
<dbReference type="PROSITE" id="PS00059">
    <property type="entry name" value="ADH_ZINC"/>
    <property type="match status" value="1"/>
</dbReference>
<protein>
    <submittedName>
        <fullName evidence="10">Uncharacterized protein</fullName>
    </submittedName>
</protein>
<evidence type="ECO:0000256" key="2">
    <source>
        <dbReference type="ARBA" id="ARBA00022448"/>
    </source>
</evidence>
<evidence type="ECO:0000256" key="4">
    <source>
        <dbReference type="ARBA" id="ARBA00022519"/>
    </source>
</evidence>
<feature type="transmembrane region" description="Helical" evidence="9">
    <location>
        <begin position="110"/>
        <end position="129"/>
    </location>
</feature>
<feature type="transmembrane region" description="Helical" evidence="9">
    <location>
        <begin position="45"/>
        <end position="71"/>
    </location>
</feature>
<feature type="transmembrane region" description="Helical" evidence="9">
    <location>
        <begin position="305"/>
        <end position="323"/>
    </location>
</feature>
<dbReference type="RefSeq" id="WP_078706514.1">
    <property type="nucleotide sequence ID" value="NZ_FUXL01000001.1"/>
</dbReference>
<dbReference type="Proteomes" id="UP000190135">
    <property type="component" value="Unassembled WGS sequence"/>
</dbReference>
<feature type="transmembrane region" description="Helical" evidence="9">
    <location>
        <begin position="21"/>
        <end position="39"/>
    </location>
</feature>
<dbReference type="PANTHER" id="PTHR30574">
    <property type="entry name" value="INNER MEMBRANE PROTEIN YEDE"/>
    <property type="match status" value="1"/>
</dbReference>
<evidence type="ECO:0000256" key="3">
    <source>
        <dbReference type="ARBA" id="ARBA00022475"/>
    </source>
</evidence>
<keyword evidence="6 9" id="KW-1133">Transmembrane helix</keyword>
<evidence type="ECO:0000256" key="7">
    <source>
        <dbReference type="ARBA" id="ARBA00023136"/>
    </source>
</evidence>
<keyword evidence="5 9" id="KW-0812">Transmembrane</keyword>
<dbReference type="EMBL" id="FUXL01000001">
    <property type="protein sequence ID" value="SJZ53814.1"/>
    <property type="molecule type" value="Genomic_DNA"/>
</dbReference>
<evidence type="ECO:0000256" key="9">
    <source>
        <dbReference type="SAM" id="Phobius"/>
    </source>
</evidence>
<feature type="transmembrane region" description="Helical" evidence="9">
    <location>
        <begin position="360"/>
        <end position="385"/>
    </location>
</feature>
<sequence length="407" mass="42028">MSTLVTSPTRLPASPLGTSGFVALAVLILGSIALVLTFGPAKGALFLVGGGLGIALYHASFGFTSAWRVFILDGRGRGLRAQMVLLALTVLLFFPFLASGMLFGHEVRGLVSPLGTSVIIGAFMFGLGMQLGGGCASGTLFTAGGGNARMLVTLFFFIVGSVLATIHFDWWVSLPSLAPYSLVSLGAPAGIAVSLALFALIAGLTVIVEKRRHNTLESAPEAPRHGLKRYLRGPWPLLAGAVALAVLNFATLAIAGRPWGITSAFALWGAKAVQLVGVDPSAWGYWQKPGNAAALQGSVFADVTSVMDFGIIAGAMLAASLAGRFAPNFRIPARSLLAAAIGGILLGYGARIAYGCNIGAYFSGIASGSLHGWLWAVAAFAGNILGVRMRPFFFGEARASVARNDGA</sequence>
<keyword evidence="7 9" id="KW-0472">Membrane</keyword>
<proteinExistence type="inferred from homology"/>
<dbReference type="OrthoDB" id="9794165at2"/>
<evidence type="ECO:0000256" key="8">
    <source>
        <dbReference type="ARBA" id="ARBA00035655"/>
    </source>
</evidence>
<reference evidence="10 11" key="1">
    <citation type="submission" date="2017-02" db="EMBL/GenBank/DDBJ databases">
        <authorList>
            <person name="Peterson S.W."/>
        </authorList>
    </citation>
    <scope>NUCLEOTIDE SEQUENCE [LARGE SCALE GENOMIC DNA]</scope>
    <source>
        <strain evidence="10 11">USBA 369</strain>
    </source>
</reference>
<dbReference type="GO" id="GO:0005886">
    <property type="term" value="C:plasma membrane"/>
    <property type="evidence" value="ECO:0007669"/>
    <property type="project" value="UniProtKB-SubCell"/>
</dbReference>
<name>A0A1T4LHA5_9HYPH</name>
<evidence type="ECO:0000256" key="6">
    <source>
        <dbReference type="ARBA" id="ARBA00022989"/>
    </source>
</evidence>
<evidence type="ECO:0000313" key="10">
    <source>
        <dbReference type="EMBL" id="SJZ53814.1"/>
    </source>
</evidence>